<dbReference type="PANTHER" id="PTHR12677">
    <property type="entry name" value="GOLGI APPARATUS MEMBRANE PROTEIN TVP38-RELATED"/>
    <property type="match status" value="1"/>
</dbReference>
<evidence type="ECO:0000256" key="3">
    <source>
        <dbReference type="ARBA" id="ARBA00022475"/>
    </source>
</evidence>
<evidence type="ECO:0000256" key="5">
    <source>
        <dbReference type="ARBA" id="ARBA00022989"/>
    </source>
</evidence>
<comment type="subcellular location">
    <subcellularLocation>
        <location evidence="1 7">Cell membrane</location>
        <topology evidence="1 7">Multi-pass membrane protein</topology>
    </subcellularLocation>
</comment>
<keyword evidence="5 7" id="KW-1133">Transmembrane helix</keyword>
<sequence>MQGWRKPAFLALAVAALAAAAWRFPVQEWATQVSPAVAVAIGAFALCALVPRTPISLIAGALFGAYAGAAWAFAAALIATALTFAAGRWAGRDLLAQRAGDRLRRLDTWIARRGLIAVVVVRLLPIAPFGLVGYAYGSSSVLFRHYFLGTAIGAFPSAISYSVIGAAAVNPDSLSWLTFLPAAAGIAISSAAAYHWRRTSRRPAL</sequence>
<keyword evidence="6 7" id="KW-0472">Membrane</keyword>
<evidence type="ECO:0000256" key="2">
    <source>
        <dbReference type="ARBA" id="ARBA00008640"/>
    </source>
</evidence>
<dbReference type="RefSeq" id="WP_203908619.1">
    <property type="nucleotide sequence ID" value="NZ_BONY01000014.1"/>
</dbReference>
<dbReference type="Proteomes" id="UP000612899">
    <property type="component" value="Unassembled WGS sequence"/>
</dbReference>
<comment type="similarity">
    <text evidence="2 7">Belongs to the TVP38/TMEM64 family.</text>
</comment>
<feature type="transmembrane region" description="Helical" evidence="7">
    <location>
        <begin position="33"/>
        <end position="51"/>
    </location>
</feature>
<keyword evidence="10" id="KW-1185">Reference proteome</keyword>
<feature type="transmembrane region" description="Helical" evidence="7">
    <location>
        <begin position="110"/>
        <end position="134"/>
    </location>
</feature>
<proteinExistence type="inferred from homology"/>
<evidence type="ECO:0000256" key="7">
    <source>
        <dbReference type="RuleBase" id="RU366058"/>
    </source>
</evidence>
<evidence type="ECO:0000313" key="9">
    <source>
        <dbReference type="EMBL" id="GIH04751.1"/>
    </source>
</evidence>
<name>A0A8J3VG61_9ACTN</name>
<feature type="domain" description="VTT" evidence="8">
    <location>
        <begin position="50"/>
        <end position="166"/>
    </location>
</feature>
<dbReference type="InterPro" id="IPR015414">
    <property type="entry name" value="TMEM64"/>
</dbReference>
<feature type="transmembrane region" description="Helical" evidence="7">
    <location>
        <begin position="174"/>
        <end position="196"/>
    </location>
</feature>
<dbReference type="Pfam" id="PF09335">
    <property type="entry name" value="VTT_dom"/>
    <property type="match status" value="1"/>
</dbReference>
<feature type="transmembrane region" description="Helical" evidence="7">
    <location>
        <begin position="146"/>
        <end position="168"/>
    </location>
</feature>
<feature type="transmembrane region" description="Helical" evidence="7">
    <location>
        <begin position="63"/>
        <end position="90"/>
    </location>
</feature>
<protein>
    <recommendedName>
        <fullName evidence="7">TVP38/TMEM64 family membrane protein</fullName>
    </recommendedName>
</protein>
<dbReference type="EMBL" id="BONY01000014">
    <property type="protein sequence ID" value="GIH04751.1"/>
    <property type="molecule type" value="Genomic_DNA"/>
</dbReference>
<evidence type="ECO:0000256" key="6">
    <source>
        <dbReference type="ARBA" id="ARBA00023136"/>
    </source>
</evidence>
<dbReference type="AlphaFoldDB" id="A0A8J3VG61"/>
<evidence type="ECO:0000313" key="10">
    <source>
        <dbReference type="Proteomes" id="UP000612899"/>
    </source>
</evidence>
<dbReference type="InterPro" id="IPR032816">
    <property type="entry name" value="VTT_dom"/>
</dbReference>
<gene>
    <name evidence="9" type="ORF">Rhe02_28180</name>
</gene>
<comment type="caution">
    <text evidence="9">The sequence shown here is derived from an EMBL/GenBank/DDBJ whole genome shotgun (WGS) entry which is preliminary data.</text>
</comment>
<reference evidence="9" key="1">
    <citation type="submission" date="2021-01" db="EMBL/GenBank/DDBJ databases">
        <title>Whole genome shotgun sequence of Rhizocola hellebori NBRC 109834.</title>
        <authorList>
            <person name="Komaki H."/>
            <person name="Tamura T."/>
        </authorList>
    </citation>
    <scope>NUCLEOTIDE SEQUENCE</scope>
    <source>
        <strain evidence="9">NBRC 109834</strain>
    </source>
</reference>
<dbReference type="PANTHER" id="PTHR12677:SF59">
    <property type="entry name" value="GOLGI APPARATUS MEMBRANE PROTEIN TVP38-RELATED"/>
    <property type="match status" value="1"/>
</dbReference>
<accession>A0A8J3VG61</accession>
<evidence type="ECO:0000256" key="1">
    <source>
        <dbReference type="ARBA" id="ARBA00004651"/>
    </source>
</evidence>
<evidence type="ECO:0000259" key="8">
    <source>
        <dbReference type="Pfam" id="PF09335"/>
    </source>
</evidence>
<evidence type="ECO:0000256" key="4">
    <source>
        <dbReference type="ARBA" id="ARBA00022692"/>
    </source>
</evidence>
<dbReference type="GO" id="GO:0005886">
    <property type="term" value="C:plasma membrane"/>
    <property type="evidence" value="ECO:0007669"/>
    <property type="project" value="UniProtKB-SubCell"/>
</dbReference>
<organism evidence="9 10">
    <name type="scientific">Rhizocola hellebori</name>
    <dbReference type="NCBI Taxonomy" id="1392758"/>
    <lineage>
        <taxon>Bacteria</taxon>
        <taxon>Bacillati</taxon>
        <taxon>Actinomycetota</taxon>
        <taxon>Actinomycetes</taxon>
        <taxon>Micromonosporales</taxon>
        <taxon>Micromonosporaceae</taxon>
        <taxon>Rhizocola</taxon>
    </lineage>
</organism>
<keyword evidence="4 7" id="KW-0812">Transmembrane</keyword>
<keyword evidence="3 7" id="KW-1003">Cell membrane</keyword>